<dbReference type="SMART" id="SM00858">
    <property type="entry name" value="SAF"/>
    <property type="match status" value="1"/>
</dbReference>
<dbReference type="Pfam" id="PF08666">
    <property type="entry name" value="SAF"/>
    <property type="match status" value="1"/>
</dbReference>
<gene>
    <name evidence="3" type="ORF">DRW41_21860</name>
</gene>
<evidence type="ECO:0000259" key="2">
    <source>
        <dbReference type="SMART" id="SM00858"/>
    </source>
</evidence>
<comment type="caution">
    <text evidence="3">The sequence shown here is derived from an EMBL/GenBank/DDBJ whole genome shotgun (WGS) entry which is preliminary data.</text>
</comment>
<reference evidence="3 4" key="1">
    <citation type="submission" date="2018-07" db="EMBL/GenBank/DDBJ databases">
        <title>Bacillus sp. YLB-04 draft genome sequence.</title>
        <authorList>
            <person name="Yu L."/>
            <person name="Tang X."/>
        </authorList>
    </citation>
    <scope>NUCLEOTIDE SEQUENCE [LARGE SCALE GENOMIC DNA]</scope>
    <source>
        <strain evidence="3 4">YLB-04</strain>
    </source>
</reference>
<feature type="region of interest" description="Disordered" evidence="1">
    <location>
        <begin position="206"/>
        <end position="270"/>
    </location>
</feature>
<feature type="compositionally biased region" description="Low complexity" evidence="1">
    <location>
        <begin position="224"/>
        <end position="251"/>
    </location>
</feature>
<evidence type="ECO:0000256" key="1">
    <source>
        <dbReference type="SAM" id="MobiDB-lite"/>
    </source>
</evidence>
<sequence>MLESKRRAIIFFVLALLLALIAGFLVLKKVQALNSDLGTMAEVFVAREDISSRTLITPNNVKKEEIPRKYLRSYHVVDVRELQNKVSVVPLSKGDIITKNVLKQASAVVEENNRLITLMSSDRVFFDEPLEALDRVDIIVSHKFDSEEKTEIFMKDVKVARVAKRKNEFQGVQVEVPLEKAPELIHMQNYSDSVRIVKANVGKEEMNQGATQGEKPTDGKDTIQVPAKPPAVQQKPPAQQQKPAAKPAQPAGNNPPSKEKPATGEKPPGT</sequence>
<dbReference type="Gene3D" id="3.90.1210.10">
    <property type="entry name" value="Antifreeze-like/N-acetylneuraminic acid synthase C-terminal domain"/>
    <property type="match status" value="1"/>
</dbReference>
<dbReference type="RefSeq" id="WP_115454126.1">
    <property type="nucleotide sequence ID" value="NZ_QNQT01000019.1"/>
</dbReference>
<proteinExistence type="predicted"/>
<dbReference type="CDD" id="cd11614">
    <property type="entry name" value="SAF_CpaB_FlgA_like"/>
    <property type="match status" value="1"/>
</dbReference>
<keyword evidence="4" id="KW-1185">Reference proteome</keyword>
<feature type="domain" description="SAF" evidence="2">
    <location>
        <begin position="41"/>
        <end position="103"/>
    </location>
</feature>
<dbReference type="InterPro" id="IPR013974">
    <property type="entry name" value="SAF"/>
</dbReference>
<dbReference type="Proteomes" id="UP000257144">
    <property type="component" value="Unassembled WGS sequence"/>
</dbReference>
<protein>
    <submittedName>
        <fullName evidence="3">Flp pilus assembly protein CpaB</fullName>
    </submittedName>
</protein>
<evidence type="ECO:0000313" key="3">
    <source>
        <dbReference type="EMBL" id="RDU34744.1"/>
    </source>
</evidence>
<evidence type="ECO:0000313" key="4">
    <source>
        <dbReference type="Proteomes" id="UP000257144"/>
    </source>
</evidence>
<name>A0A3D8GJW8_9BACI</name>
<dbReference type="AlphaFoldDB" id="A0A3D8GJW8"/>
<dbReference type="OrthoDB" id="2989382at2"/>
<dbReference type="EMBL" id="QNQT01000019">
    <property type="protein sequence ID" value="RDU34744.1"/>
    <property type="molecule type" value="Genomic_DNA"/>
</dbReference>
<accession>A0A3D8GJW8</accession>
<organism evidence="3 4">
    <name type="scientific">Neobacillus piezotolerans</name>
    <dbReference type="NCBI Taxonomy" id="2259171"/>
    <lineage>
        <taxon>Bacteria</taxon>
        <taxon>Bacillati</taxon>
        <taxon>Bacillota</taxon>
        <taxon>Bacilli</taxon>
        <taxon>Bacillales</taxon>
        <taxon>Bacillaceae</taxon>
        <taxon>Neobacillus</taxon>
    </lineage>
</organism>